<comment type="catalytic activity">
    <reaction evidence="5">
        <text>3'-dephospho-CoA + ATP = ADP + CoA + H(+)</text>
        <dbReference type="Rhea" id="RHEA:18245"/>
        <dbReference type="ChEBI" id="CHEBI:15378"/>
        <dbReference type="ChEBI" id="CHEBI:30616"/>
        <dbReference type="ChEBI" id="CHEBI:57287"/>
        <dbReference type="ChEBI" id="CHEBI:57328"/>
        <dbReference type="ChEBI" id="CHEBI:456216"/>
        <dbReference type="EC" id="2.7.1.24"/>
    </reaction>
</comment>
<dbReference type="NCBIfam" id="TIGR00152">
    <property type="entry name" value="dephospho-CoA kinase"/>
    <property type="match status" value="1"/>
</dbReference>
<gene>
    <name evidence="5" type="primary">coaE</name>
    <name evidence="7" type="ORF">ELE36_03825</name>
</gene>
<evidence type="ECO:0000256" key="3">
    <source>
        <dbReference type="ARBA" id="ARBA00022840"/>
    </source>
</evidence>
<organism evidence="7 8">
    <name type="scientific">Pseudolysobacter antarcticus</name>
    <dbReference type="NCBI Taxonomy" id="2511995"/>
    <lineage>
        <taxon>Bacteria</taxon>
        <taxon>Pseudomonadati</taxon>
        <taxon>Pseudomonadota</taxon>
        <taxon>Gammaproteobacteria</taxon>
        <taxon>Lysobacterales</taxon>
        <taxon>Rhodanobacteraceae</taxon>
        <taxon>Pseudolysobacter</taxon>
    </lineage>
</organism>
<dbReference type="AlphaFoldDB" id="A0A411HGK6"/>
<comment type="similarity">
    <text evidence="1 5">Belongs to the CoaE family.</text>
</comment>
<dbReference type="GO" id="GO:0005524">
    <property type="term" value="F:ATP binding"/>
    <property type="evidence" value="ECO:0007669"/>
    <property type="project" value="UniProtKB-UniRule"/>
</dbReference>
<dbReference type="CDD" id="cd02022">
    <property type="entry name" value="DPCK"/>
    <property type="match status" value="1"/>
</dbReference>
<dbReference type="GO" id="GO:0015937">
    <property type="term" value="P:coenzyme A biosynthetic process"/>
    <property type="evidence" value="ECO:0007669"/>
    <property type="project" value="UniProtKB-UniRule"/>
</dbReference>
<dbReference type="KEGG" id="xbc:ELE36_03825"/>
<dbReference type="InterPro" id="IPR027417">
    <property type="entry name" value="P-loop_NTPase"/>
</dbReference>
<accession>A0A411HGK6</accession>
<reference evidence="7 8" key="1">
    <citation type="submission" date="2019-01" db="EMBL/GenBank/DDBJ databases">
        <title>Pseudolysobacter antarctica gen. nov., sp. nov., isolated from Fildes Peninsula, Antarctica.</title>
        <authorList>
            <person name="Wei Z."/>
            <person name="Peng F."/>
        </authorList>
    </citation>
    <scope>NUCLEOTIDE SEQUENCE [LARGE SCALE GENOMIC DNA]</scope>
    <source>
        <strain evidence="7 8">AQ6-296</strain>
    </source>
</reference>
<evidence type="ECO:0000256" key="1">
    <source>
        <dbReference type="ARBA" id="ARBA00009018"/>
    </source>
</evidence>
<dbReference type="PROSITE" id="PS51219">
    <property type="entry name" value="DPCK"/>
    <property type="match status" value="1"/>
</dbReference>
<dbReference type="OrthoDB" id="9812943at2"/>
<keyword evidence="5" id="KW-0963">Cytoplasm</keyword>
<keyword evidence="2 5" id="KW-0547">Nucleotide-binding</keyword>
<keyword evidence="5 7" id="KW-0418">Kinase</keyword>
<dbReference type="InterPro" id="IPR001977">
    <property type="entry name" value="Depp_CoAkinase"/>
</dbReference>
<comment type="subcellular location">
    <subcellularLocation>
        <location evidence="5">Cytoplasm</location>
    </subcellularLocation>
</comment>
<dbReference type="SUPFAM" id="SSF52540">
    <property type="entry name" value="P-loop containing nucleoside triphosphate hydrolases"/>
    <property type="match status" value="1"/>
</dbReference>
<dbReference type="EMBL" id="CP035704">
    <property type="protein sequence ID" value="QBB69577.1"/>
    <property type="molecule type" value="Genomic_DNA"/>
</dbReference>
<evidence type="ECO:0000313" key="7">
    <source>
        <dbReference type="EMBL" id="QBB69577.1"/>
    </source>
</evidence>
<keyword evidence="5 7" id="KW-0808">Transferase</keyword>
<dbReference type="Proteomes" id="UP000291562">
    <property type="component" value="Chromosome"/>
</dbReference>
<feature type="binding site" evidence="5">
    <location>
        <begin position="28"/>
        <end position="33"/>
    </location>
    <ligand>
        <name>ATP</name>
        <dbReference type="ChEBI" id="CHEBI:30616"/>
    </ligand>
</feature>
<dbReference type="HAMAP" id="MF_00376">
    <property type="entry name" value="Dephospho_CoA_kinase"/>
    <property type="match status" value="1"/>
</dbReference>
<dbReference type="GO" id="GO:0004140">
    <property type="term" value="F:dephospho-CoA kinase activity"/>
    <property type="evidence" value="ECO:0007669"/>
    <property type="project" value="UniProtKB-UniRule"/>
</dbReference>
<dbReference type="EC" id="2.7.1.24" evidence="5 6"/>
<keyword evidence="8" id="KW-1185">Reference proteome</keyword>
<evidence type="ECO:0000256" key="6">
    <source>
        <dbReference type="NCBIfam" id="TIGR00152"/>
    </source>
</evidence>
<dbReference type="Pfam" id="PF01121">
    <property type="entry name" value="CoaE"/>
    <property type="match status" value="1"/>
</dbReference>
<sequence>MATHAGIGVNSVAVDRGRLVVVITGGIASGKSAVSRQFEQLGMCVHDADLIARELVAPGQPALLDITRVFGSDAITATGELDRKYMRERVFANPQLRHELEAILHPGVRDELHARVRRDATAYSILAIPLLVESAHDYDWINRVLVIDVPESLQIERLLQRDGVTVELAQQILAAQASRSARLARADDVIENTGTLEELNAAVEQLHQRYLTLVSH</sequence>
<name>A0A411HGK6_9GAMM</name>
<keyword evidence="3 5" id="KW-0067">ATP-binding</keyword>
<evidence type="ECO:0000313" key="8">
    <source>
        <dbReference type="Proteomes" id="UP000291562"/>
    </source>
</evidence>
<keyword evidence="4 5" id="KW-0173">Coenzyme A biosynthesis</keyword>
<evidence type="ECO:0000256" key="2">
    <source>
        <dbReference type="ARBA" id="ARBA00022741"/>
    </source>
</evidence>
<dbReference type="PANTHER" id="PTHR10695">
    <property type="entry name" value="DEPHOSPHO-COA KINASE-RELATED"/>
    <property type="match status" value="1"/>
</dbReference>
<comment type="function">
    <text evidence="5">Catalyzes the phosphorylation of the 3'-hydroxyl group of dephosphocoenzyme A to form coenzyme A.</text>
</comment>
<proteinExistence type="inferred from homology"/>
<dbReference type="Gene3D" id="3.40.50.300">
    <property type="entry name" value="P-loop containing nucleotide triphosphate hydrolases"/>
    <property type="match status" value="1"/>
</dbReference>
<protein>
    <recommendedName>
        <fullName evidence="5 6">Dephospho-CoA kinase</fullName>
        <ecNumber evidence="5 6">2.7.1.24</ecNumber>
    </recommendedName>
    <alternativeName>
        <fullName evidence="5">Dephosphocoenzyme A kinase</fullName>
    </alternativeName>
</protein>
<dbReference type="GO" id="GO:0005737">
    <property type="term" value="C:cytoplasm"/>
    <property type="evidence" value="ECO:0007669"/>
    <property type="project" value="UniProtKB-SubCell"/>
</dbReference>
<comment type="pathway">
    <text evidence="5">Cofactor biosynthesis; coenzyme A biosynthesis; CoA from (R)-pantothenate: step 5/5.</text>
</comment>
<dbReference type="PANTHER" id="PTHR10695:SF46">
    <property type="entry name" value="BIFUNCTIONAL COENZYME A SYNTHASE-RELATED"/>
    <property type="match status" value="1"/>
</dbReference>
<evidence type="ECO:0000256" key="4">
    <source>
        <dbReference type="ARBA" id="ARBA00022993"/>
    </source>
</evidence>
<dbReference type="UniPathway" id="UPA00241">
    <property type="reaction ID" value="UER00356"/>
</dbReference>
<evidence type="ECO:0000256" key="5">
    <source>
        <dbReference type="HAMAP-Rule" id="MF_00376"/>
    </source>
</evidence>